<evidence type="ECO:0000313" key="2">
    <source>
        <dbReference type="Proteomes" id="UP001363622"/>
    </source>
</evidence>
<protein>
    <submittedName>
        <fullName evidence="1">Uncharacterized protein</fullName>
    </submittedName>
</protein>
<sequence>MSRSAAPLFNALIRTHHITSRKKVANLKKAAGKHDVYALLRSGGCPGIMYCEGLEDGVSNWVSAVQRLRYKDFHLVTRPGPIQPEKEDKSKPAPRNVPIGLFEVATVKEFSDVMDQRGVLLWWKKGMGYVKED</sequence>
<comment type="caution">
    <text evidence="1">The sequence shown here is derived from an EMBL/GenBank/DDBJ whole genome shotgun (WGS) entry which is preliminary data.</text>
</comment>
<dbReference type="Proteomes" id="UP001363622">
    <property type="component" value="Unassembled WGS sequence"/>
</dbReference>
<name>A0ABR1K954_9PEZI</name>
<dbReference type="InterPro" id="IPR059181">
    <property type="entry name" value="RWDD2A-B_C"/>
</dbReference>
<keyword evidence="2" id="KW-1185">Reference proteome</keyword>
<dbReference type="EMBL" id="JBBPHU010000014">
    <property type="protein sequence ID" value="KAK7510317.1"/>
    <property type="molecule type" value="Genomic_DNA"/>
</dbReference>
<evidence type="ECO:0000313" key="1">
    <source>
        <dbReference type="EMBL" id="KAK7510317.1"/>
    </source>
</evidence>
<accession>A0ABR1K954</accession>
<gene>
    <name evidence="1" type="ORF">IWZ03DRAFT_75373</name>
</gene>
<organism evidence="1 2">
    <name type="scientific">Phyllosticta citriasiana</name>
    <dbReference type="NCBI Taxonomy" id="595635"/>
    <lineage>
        <taxon>Eukaryota</taxon>
        <taxon>Fungi</taxon>
        <taxon>Dikarya</taxon>
        <taxon>Ascomycota</taxon>
        <taxon>Pezizomycotina</taxon>
        <taxon>Dothideomycetes</taxon>
        <taxon>Dothideomycetes incertae sedis</taxon>
        <taxon>Botryosphaeriales</taxon>
        <taxon>Phyllostictaceae</taxon>
        <taxon>Phyllosticta</taxon>
    </lineage>
</organism>
<dbReference type="CDD" id="cd24163">
    <property type="entry name" value="RWDD2_C"/>
    <property type="match status" value="1"/>
</dbReference>
<proteinExistence type="predicted"/>
<reference evidence="1 2" key="1">
    <citation type="submission" date="2024-04" db="EMBL/GenBank/DDBJ databases">
        <title>Phyllosticta paracitricarpa is synonymous to the EU quarantine fungus P. citricarpa based on phylogenomic analyses.</title>
        <authorList>
            <consortium name="Lawrence Berkeley National Laboratory"/>
            <person name="Van Ingen-Buijs V.A."/>
            <person name="Van Westerhoven A.C."/>
            <person name="Haridas S."/>
            <person name="Skiadas P."/>
            <person name="Martin F."/>
            <person name="Groenewald J.Z."/>
            <person name="Crous P.W."/>
            <person name="Seidl M.F."/>
        </authorList>
    </citation>
    <scope>NUCLEOTIDE SEQUENCE [LARGE SCALE GENOMIC DNA]</scope>
    <source>
        <strain evidence="1 2">CBS 123371</strain>
    </source>
</reference>